<keyword evidence="1" id="KW-0418">Kinase</keyword>
<evidence type="ECO:0000313" key="4">
    <source>
        <dbReference type="Proteomes" id="UP000521922"/>
    </source>
</evidence>
<dbReference type="InterPro" id="IPR050267">
    <property type="entry name" value="Anti-sigma-factor_SerPK"/>
</dbReference>
<dbReference type="EMBL" id="JACCBB010000001">
    <property type="protein sequence ID" value="NYD22728.1"/>
    <property type="molecule type" value="Genomic_DNA"/>
</dbReference>
<keyword evidence="4" id="KW-1185">Reference proteome</keyword>
<dbReference type="Gene3D" id="3.30.565.10">
    <property type="entry name" value="Histidine kinase-like ATPase, C-terminal domain"/>
    <property type="match status" value="1"/>
</dbReference>
<feature type="domain" description="Histidine kinase/HSP90-like ATPase" evidence="2">
    <location>
        <begin position="6"/>
        <end position="107"/>
    </location>
</feature>
<dbReference type="AlphaFoldDB" id="A0A7Y9DLC2"/>
<accession>A0A7Y9DLC2</accession>
<dbReference type="Proteomes" id="UP000521922">
    <property type="component" value="Unassembled WGS sequence"/>
</dbReference>
<dbReference type="InterPro" id="IPR036890">
    <property type="entry name" value="HATPase_C_sf"/>
</dbReference>
<name>A0A7Y9DLC2_9ACTN</name>
<proteinExistence type="predicted"/>
<dbReference type="CDD" id="cd16936">
    <property type="entry name" value="HATPase_RsbW-like"/>
    <property type="match status" value="1"/>
</dbReference>
<gene>
    <name evidence="3" type="ORF">BJ968_002268</name>
</gene>
<organism evidence="3 4">
    <name type="scientific">Kineococcus aurantiacus</name>
    <dbReference type="NCBI Taxonomy" id="37633"/>
    <lineage>
        <taxon>Bacteria</taxon>
        <taxon>Bacillati</taxon>
        <taxon>Actinomycetota</taxon>
        <taxon>Actinomycetes</taxon>
        <taxon>Kineosporiales</taxon>
        <taxon>Kineosporiaceae</taxon>
        <taxon>Kineococcus</taxon>
    </lineage>
</organism>
<protein>
    <submittedName>
        <fullName evidence="3">Anti-sigma regulatory factor (Ser/Thr protein kinase)</fullName>
    </submittedName>
</protein>
<sequence>MAQLVLPAELSAVSTARRWVSDQIARCVTACSGPVDEDVVELLTSEAIANAVRHGTGPVTVDVTCGQEHVRIAVTDTGSALPVVRRVGLEATGGRGMALIDQLATRWGLAPAHPPAEGKTVWFHLAKR</sequence>
<dbReference type="Pfam" id="PF13581">
    <property type="entry name" value="HATPase_c_2"/>
    <property type="match status" value="1"/>
</dbReference>
<dbReference type="GO" id="GO:0004674">
    <property type="term" value="F:protein serine/threonine kinase activity"/>
    <property type="evidence" value="ECO:0007669"/>
    <property type="project" value="UniProtKB-KW"/>
</dbReference>
<evidence type="ECO:0000313" key="3">
    <source>
        <dbReference type="EMBL" id="NYD22728.1"/>
    </source>
</evidence>
<evidence type="ECO:0000256" key="1">
    <source>
        <dbReference type="ARBA" id="ARBA00022527"/>
    </source>
</evidence>
<dbReference type="PANTHER" id="PTHR35526">
    <property type="entry name" value="ANTI-SIGMA-F FACTOR RSBW-RELATED"/>
    <property type="match status" value="1"/>
</dbReference>
<dbReference type="InterPro" id="IPR003594">
    <property type="entry name" value="HATPase_dom"/>
</dbReference>
<keyword evidence="1" id="KW-0808">Transferase</keyword>
<reference evidence="3 4" key="1">
    <citation type="submission" date="2020-07" db="EMBL/GenBank/DDBJ databases">
        <title>Sequencing the genomes of 1000 actinobacteria strains.</title>
        <authorList>
            <person name="Klenk H.-P."/>
        </authorList>
    </citation>
    <scope>NUCLEOTIDE SEQUENCE [LARGE SCALE GENOMIC DNA]</scope>
    <source>
        <strain evidence="3 4">DSM 7487</strain>
    </source>
</reference>
<comment type="caution">
    <text evidence="3">The sequence shown here is derived from an EMBL/GenBank/DDBJ whole genome shotgun (WGS) entry which is preliminary data.</text>
</comment>
<dbReference type="RefSeq" id="WP_179751916.1">
    <property type="nucleotide sequence ID" value="NZ_BAAAGN010000009.1"/>
</dbReference>
<dbReference type="PANTHER" id="PTHR35526:SF3">
    <property type="entry name" value="ANTI-SIGMA-F FACTOR RSBW"/>
    <property type="match status" value="1"/>
</dbReference>
<keyword evidence="1" id="KW-0723">Serine/threonine-protein kinase</keyword>
<dbReference type="SUPFAM" id="SSF55874">
    <property type="entry name" value="ATPase domain of HSP90 chaperone/DNA topoisomerase II/histidine kinase"/>
    <property type="match status" value="1"/>
</dbReference>
<evidence type="ECO:0000259" key="2">
    <source>
        <dbReference type="Pfam" id="PF13581"/>
    </source>
</evidence>